<dbReference type="PANTHER" id="PTHR10026">
    <property type="entry name" value="CYCLIN"/>
    <property type="match status" value="1"/>
</dbReference>
<organism evidence="3 4">
    <name type="scientific">Ceraceosorus guamensis</name>
    <dbReference type="NCBI Taxonomy" id="1522189"/>
    <lineage>
        <taxon>Eukaryota</taxon>
        <taxon>Fungi</taxon>
        <taxon>Dikarya</taxon>
        <taxon>Basidiomycota</taxon>
        <taxon>Ustilaginomycotina</taxon>
        <taxon>Exobasidiomycetes</taxon>
        <taxon>Ceraceosorales</taxon>
        <taxon>Ceraceosoraceae</taxon>
        <taxon>Ceraceosorus</taxon>
    </lineage>
</organism>
<feature type="compositionally biased region" description="Polar residues" evidence="1">
    <location>
        <begin position="432"/>
        <end position="450"/>
    </location>
</feature>
<evidence type="ECO:0000256" key="1">
    <source>
        <dbReference type="SAM" id="MobiDB-lite"/>
    </source>
</evidence>
<keyword evidence="4" id="KW-1185">Reference proteome</keyword>
<dbReference type="Pfam" id="PF00134">
    <property type="entry name" value="Cyclin_N"/>
    <property type="match status" value="1"/>
</dbReference>
<feature type="compositionally biased region" description="Polar residues" evidence="1">
    <location>
        <begin position="413"/>
        <end position="422"/>
    </location>
</feature>
<dbReference type="CDD" id="cd20546">
    <property type="entry name" value="CYCLIN_SpCG1C_ScCTK2-like_rpt2"/>
    <property type="match status" value="1"/>
</dbReference>
<dbReference type="InterPro" id="IPR036915">
    <property type="entry name" value="Cyclin-like_sf"/>
</dbReference>
<protein>
    <submittedName>
        <fullName evidence="3">Cyclin-like protein</fullName>
    </submittedName>
</protein>
<dbReference type="FunCoup" id="A0A316VPX0">
    <property type="interactions" value="458"/>
</dbReference>
<proteinExistence type="predicted"/>
<gene>
    <name evidence="3" type="ORF">IE81DRAFT_326407</name>
</gene>
<dbReference type="GeneID" id="37036676"/>
<feature type="region of interest" description="Disordered" evidence="1">
    <location>
        <begin position="1"/>
        <end position="72"/>
    </location>
</feature>
<feature type="compositionally biased region" description="Polar residues" evidence="1">
    <location>
        <begin position="505"/>
        <end position="516"/>
    </location>
</feature>
<feature type="compositionally biased region" description="Polar residues" evidence="1">
    <location>
        <begin position="1"/>
        <end position="39"/>
    </location>
</feature>
<feature type="compositionally biased region" description="Low complexity" evidence="1">
    <location>
        <begin position="57"/>
        <end position="69"/>
    </location>
</feature>
<dbReference type="InParanoid" id="A0A316VPX0"/>
<dbReference type="RefSeq" id="XP_025366732.1">
    <property type="nucleotide sequence ID" value="XM_025514806.1"/>
</dbReference>
<dbReference type="SUPFAM" id="SSF47954">
    <property type="entry name" value="Cyclin-like"/>
    <property type="match status" value="2"/>
</dbReference>
<dbReference type="Proteomes" id="UP000245783">
    <property type="component" value="Unassembled WGS sequence"/>
</dbReference>
<feature type="compositionally biased region" description="Low complexity" evidence="1">
    <location>
        <begin position="366"/>
        <end position="378"/>
    </location>
</feature>
<name>A0A316VPX0_9BASI</name>
<dbReference type="GO" id="GO:0016538">
    <property type="term" value="F:cyclin-dependent protein serine/threonine kinase regulator activity"/>
    <property type="evidence" value="ECO:0007669"/>
    <property type="project" value="InterPro"/>
</dbReference>
<dbReference type="STRING" id="1522189.A0A316VPX0"/>
<reference evidence="3 4" key="1">
    <citation type="journal article" date="2018" name="Mol. Biol. Evol.">
        <title>Broad Genomic Sampling Reveals a Smut Pathogenic Ancestry of the Fungal Clade Ustilaginomycotina.</title>
        <authorList>
            <person name="Kijpornyongpan T."/>
            <person name="Mondo S.J."/>
            <person name="Barry K."/>
            <person name="Sandor L."/>
            <person name="Lee J."/>
            <person name="Lipzen A."/>
            <person name="Pangilinan J."/>
            <person name="LaButti K."/>
            <person name="Hainaut M."/>
            <person name="Henrissat B."/>
            <person name="Grigoriev I.V."/>
            <person name="Spatafora J.W."/>
            <person name="Aime M.C."/>
        </authorList>
    </citation>
    <scope>NUCLEOTIDE SEQUENCE [LARGE SCALE GENOMIC DNA]</scope>
    <source>
        <strain evidence="3 4">MCA 4658</strain>
    </source>
</reference>
<evidence type="ECO:0000313" key="3">
    <source>
        <dbReference type="EMBL" id="PWN39572.1"/>
    </source>
</evidence>
<sequence length="549" mass="59181">MSTLLSPPTAQASAINNGSHLTSPAYTTVSPSLNPSDPSASRVEKASSAIETEHSAQVEQQEQRQAGQPEGRKLDAPQWLFRPADMEHTPSAKAGMSQETERYLRAKGVGLIFRTGEGLRVGMNVMATAAIFFHRFFMRKTILAPGDHRRNHVNSGSMDTRAPESFSVHEVAPAALWLACKVEESHRRTDKLVTVTMAVNDKTKEGIRAAERGNYTVDVEGREYAAWRESVCYCEAAVLEALCFDLIIDAPHQHLIQGCKALGVDRDLTLLSVALMNNCLYNAVCTFWDAPILAACVFSEACAAVGLLAEEFQLQRGFRTPGIDEPSQGWLDAFDVDESELQEALPSVSSYLAFYAQQQRELQAQAQAHAALASGGSQPHSEPPDSTVQQAVERVSGQGTPIPPITPLATRTPMESASNTPGHPSGSMHSALRQSTLPRETTTTTPSNVQARFEMTGNEGFEGSNTSFHEGREERKSALNTRPPSRHGLGRHLAPFGAPKEVASAGQSSAPTQHTSPAAGLARADKAPLSPTLKQPRPASESPEEGEAD</sequence>
<dbReference type="EMBL" id="KZ819458">
    <property type="protein sequence ID" value="PWN39572.1"/>
    <property type="molecule type" value="Genomic_DNA"/>
</dbReference>
<evidence type="ECO:0000313" key="4">
    <source>
        <dbReference type="Proteomes" id="UP000245783"/>
    </source>
</evidence>
<dbReference type="AlphaFoldDB" id="A0A316VPX0"/>
<dbReference type="InterPro" id="IPR043198">
    <property type="entry name" value="Cyclin/Ssn8"/>
</dbReference>
<dbReference type="InterPro" id="IPR006671">
    <property type="entry name" value="Cyclin_N"/>
</dbReference>
<dbReference type="GO" id="GO:0006357">
    <property type="term" value="P:regulation of transcription by RNA polymerase II"/>
    <property type="evidence" value="ECO:0007669"/>
    <property type="project" value="InterPro"/>
</dbReference>
<evidence type="ECO:0000259" key="2">
    <source>
        <dbReference type="Pfam" id="PF00134"/>
    </source>
</evidence>
<dbReference type="Gene3D" id="1.10.472.10">
    <property type="entry name" value="Cyclin-like"/>
    <property type="match status" value="2"/>
</dbReference>
<dbReference type="OrthoDB" id="25002at2759"/>
<feature type="domain" description="Cyclin N-terminal" evidence="2">
    <location>
        <begin position="95"/>
        <end position="246"/>
    </location>
</feature>
<accession>A0A316VPX0</accession>
<feature type="region of interest" description="Disordered" evidence="1">
    <location>
        <begin position="366"/>
        <end position="549"/>
    </location>
</feature>